<evidence type="ECO:0000313" key="4">
    <source>
        <dbReference type="Proteomes" id="UP000025171"/>
    </source>
</evidence>
<dbReference type="STRING" id="1280950.HJO_13071"/>
<dbReference type="AlphaFoldDB" id="A0A059FJH0"/>
<reference evidence="3 4" key="1">
    <citation type="journal article" date="2014" name="Antonie Van Leeuwenhoek">
        <title>Hyphomonas beringensis sp. nov. and Hyphomonas chukchiensis sp. nov., isolated from surface seawater of the Bering Sea and Chukchi Sea.</title>
        <authorList>
            <person name="Li C."/>
            <person name="Lai Q."/>
            <person name="Li G."/>
            <person name="Dong C."/>
            <person name="Wang J."/>
            <person name="Liao Y."/>
            <person name="Shao Z."/>
        </authorList>
    </citation>
    <scope>NUCLEOTIDE SEQUENCE [LARGE SCALE GENOMIC DNA]</scope>
    <source>
        <strain evidence="3 4">MHS-2</strain>
    </source>
</reference>
<feature type="domain" description="Gcp-like" evidence="2">
    <location>
        <begin position="33"/>
        <end position="105"/>
    </location>
</feature>
<dbReference type="SUPFAM" id="SSF53067">
    <property type="entry name" value="Actin-like ATPase domain"/>
    <property type="match status" value="1"/>
</dbReference>
<dbReference type="eggNOG" id="COG1214">
    <property type="taxonomic scope" value="Bacteria"/>
</dbReference>
<feature type="region of interest" description="Disordered" evidence="1">
    <location>
        <begin position="192"/>
        <end position="214"/>
    </location>
</feature>
<dbReference type="NCBIfam" id="TIGR03725">
    <property type="entry name" value="T6A_YeaZ"/>
    <property type="match status" value="1"/>
</dbReference>
<dbReference type="PANTHER" id="PTHR11735:SF11">
    <property type="entry name" value="TRNA THREONYLCARBAMOYLADENOSINE BIOSYNTHESIS PROTEIN TSAB"/>
    <property type="match status" value="1"/>
</dbReference>
<dbReference type="GO" id="GO:0005829">
    <property type="term" value="C:cytosol"/>
    <property type="evidence" value="ECO:0007669"/>
    <property type="project" value="TreeGrafter"/>
</dbReference>
<evidence type="ECO:0000313" key="3">
    <source>
        <dbReference type="EMBL" id="KCZ90784.1"/>
    </source>
</evidence>
<protein>
    <submittedName>
        <fullName evidence="3">Family M22 nonpeptidase-like protein</fullName>
    </submittedName>
</protein>
<dbReference type="InterPro" id="IPR043129">
    <property type="entry name" value="ATPase_NBD"/>
</dbReference>
<dbReference type="GO" id="GO:0002949">
    <property type="term" value="P:tRNA threonylcarbamoyladenosine modification"/>
    <property type="evidence" value="ECO:0007669"/>
    <property type="project" value="InterPro"/>
</dbReference>
<sequence length="214" mass="21812">MLVLALNTAFTAMEAALVRDGEILADARETMARGQDRLLPDFVERLLATAGVTLAEVDRFAVVTGPGSFTGIRIGVAYARGLSLVTGAPCIGVTSLEAAIPAGMAGNTLGALLAQKRPPDQTWWVQGLEGDAGIAPPIEVTLGELKAMLDGFSVPVFIDGADALGEAGSGLDLRPMRPSAITAALKAPGFDPGAHPPSPVYARAPDATLPGTGA</sequence>
<dbReference type="Pfam" id="PF00814">
    <property type="entry name" value="TsaD"/>
    <property type="match status" value="1"/>
</dbReference>
<dbReference type="InterPro" id="IPR022496">
    <property type="entry name" value="T6A_TsaB"/>
</dbReference>
<organism evidence="3 4">
    <name type="scientific">Hyphomonas johnsonii MHS-2</name>
    <dbReference type="NCBI Taxonomy" id="1280950"/>
    <lineage>
        <taxon>Bacteria</taxon>
        <taxon>Pseudomonadati</taxon>
        <taxon>Pseudomonadota</taxon>
        <taxon>Alphaproteobacteria</taxon>
        <taxon>Hyphomonadales</taxon>
        <taxon>Hyphomonadaceae</taxon>
        <taxon>Hyphomonas</taxon>
    </lineage>
</organism>
<comment type="caution">
    <text evidence="3">The sequence shown here is derived from an EMBL/GenBank/DDBJ whole genome shotgun (WGS) entry which is preliminary data.</text>
</comment>
<dbReference type="InterPro" id="IPR000905">
    <property type="entry name" value="Gcp-like_dom"/>
</dbReference>
<gene>
    <name evidence="3" type="ORF">HJO_13071</name>
</gene>
<dbReference type="EMBL" id="ARYK01000006">
    <property type="protein sequence ID" value="KCZ90784.1"/>
    <property type="molecule type" value="Genomic_DNA"/>
</dbReference>
<dbReference type="Gene3D" id="3.30.420.40">
    <property type="match status" value="1"/>
</dbReference>
<keyword evidence="4" id="KW-1185">Reference proteome</keyword>
<evidence type="ECO:0000259" key="2">
    <source>
        <dbReference type="Pfam" id="PF00814"/>
    </source>
</evidence>
<dbReference type="PATRIC" id="fig|1280950.3.peg.2621"/>
<dbReference type="Proteomes" id="UP000025171">
    <property type="component" value="Unassembled WGS sequence"/>
</dbReference>
<name>A0A059FJH0_9PROT</name>
<dbReference type="PANTHER" id="PTHR11735">
    <property type="entry name" value="TRNA N6-ADENOSINE THREONYLCARBAMOYLTRANSFERASE"/>
    <property type="match status" value="1"/>
</dbReference>
<proteinExistence type="predicted"/>
<accession>A0A059FJH0</accession>
<evidence type="ECO:0000256" key="1">
    <source>
        <dbReference type="SAM" id="MobiDB-lite"/>
    </source>
</evidence>